<name>A0AAD7ALJ9_9AGAR</name>
<feature type="compositionally biased region" description="Low complexity" evidence="1">
    <location>
        <begin position="81"/>
        <end position="90"/>
    </location>
</feature>
<proteinExistence type="predicted"/>
<keyword evidence="3" id="KW-1185">Reference proteome</keyword>
<comment type="caution">
    <text evidence="2">The sequence shown here is derived from an EMBL/GenBank/DDBJ whole genome shotgun (WGS) entry which is preliminary data.</text>
</comment>
<sequence>MPTSSHPHPQPLRFQCLVTLPPFNLIHHVVRRCHYVPRYHRSPIHRLEQSTHDPLPLFPSRIPHPVPRTPPFAHPAPRPHPATSAHPHPL</sequence>
<reference evidence="2" key="1">
    <citation type="submission" date="2023-03" db="EMBL/GenBank/DDBJ databases">
        <title>Massive genome expansion in bonnet fungi (Mycena s.s.) driven by repeated elements and novel gene families across ecological guilds.</title>
        <authorList>
            <consortium name="Lawrence Berkeley National Laboratory"/>
            <person name="Harder C.B."/>
            <person name="Miyauchi S."/>
            <person name="Viragh M."/>
            <person name="Kuo A."/>
            <person name="Thoen E."/>
            <person name="Andreopoulos B."/>
            <person name="Lu D."/>
            <person name="Skrede I."/>
            <person name="Drula E."/>
            <person name="Henrissat B."/>
            <person name="Morin E."/>
            <person name="Kohler A."/>
            <person name="Barry K."/>
            <person name="LaButti K."/>
            <person name="Morin E."/>
            <person name="Salamov A."/>
            <person name="Lipzen A."/>
            <person name="Mereny Z."/>
            <person name="Hegedus B."/>
            <person name="Baldrian P."/>
            <person name="Stursova M."/>
            <person name="Weitz H."/>
            <person name="Taylor A."/>
            <person name="Grigoriev I.V."/>
            <person name="Nagy L.G."/>
            <person name="Martin F."/>
            <person name="Kauserud H."/>
        </authorList>
    </citation>
    <scope>NUCLEOTIDE SEQUENCE</scope>
    <source>
        <strain evidence="2">CBHHK002</strain>
    </source>
</reference>
<dbReference type="AlphaFoldDB" id="A0AAD7ALJ9"/>
<accession>A0AAD7ALJ9</accession>
<dbReference type="EMBL" id="JARIHO010000004">
    <property type="protein sequence ID" value="KAJ7362395.1"/>
    <property type="molecule type" value="Genomic_DNA"/>
</dbReference>
<evidence type="ECO:0000313" key="2">
    <source>
        <dbReference type="EMBL" id="KAJ7362395.1"/>
    </source>
</evidence>
<organism evidence="2 3">
    <name type="scientific">Mycena albidolilacea</name>
    <dbReference type="NCBI Taxonomy" id="1033008"/>
    <lineage>
        <taxon>Eukaryota</taxon>
        <taxon>Fungi</taxon>
        <taxon>Dikarya</taxon>
        <taxon>Basidiomycota</taxon>
        <taxon>Agaricomycotina</taxon>
        <taxon>Agaricomycetes</taxon>
        <taxon>Agaricomycetidae</taxon>
        <taxon>Agaricales</taxon>
        <taxon>Marasmiineae</taxon>
        <taxon>Mycenaceae</taxon>
        <taxon>Mycena</taxon>
    </lineage>
</organism>
<dbReference type="Proteomes" id="UP001218218">
    <property type="component" value="Unassembled WGS sequence"/>
</dbReference>
<evidence type="ECO:0000313" key="3">
    <source>
        <dbReference type="Proteomes" id="UP001218218"/>
    </source>
</evidence>
<evidence type="ECO:0000256" key="1">
    <source>
        <dbReference type="SAM" id="MobiDB-lite"/>
    </source>
</evidence>
<feature type="region of interest" description="Disordered" evidence="1">
    <location>
        <begin position="50"/>
        <end position="90"/>
    </location>
</feature>
<gene>
    <name evidence="2" type="ORF">DFH08DRAFT_1073579</name>
</gene>
<feature type="compositionally biased region" description="Pro residues" evidence="1">
    <location>
        <begin position="62"/>
        <end position="80"/>
    </location>
</feature>
<protein>
    <submittedName>
        <fullName evidence="2">Uncharacterized protein</fullName>
    </submittedName>
</protein>
<feature type="non-terminal residue" evidence="2">
    <location>
        <position position="90"/>
    </location>
</feature>